<dbReference type="PANTHER" id="PTHR30004">
    <property type="entry name" value="4-HYDROXYTHREONINE-4-PHOSPHATE DEHYDROGENASE"/>
    <property type="match status" value="1"/>
</dbReference>
<evidence type="ECO:0000256" key="3">
    <source>
        <dbReference type="ARBA" id="ARBA00023027"/>
    </source>
</evidence>
<keyword evidence="1" id="KW-0479">Metal-binding</keyword>
<evidence type="ECO:0000256" key="2">
    <source>
        <dbReference type="ARBA" id="ARBA00023002"/>
    </source>
</evidence>
<dbReference type="Gene3D" id="3.40.718.10">
    <property type="entry name" value="Isopropylmalate Dehydrogenase"/>
    <property type="match status" value="1"/>
</dbReference>
<evidence type="ECO:0000313" key="7">
    <source>
        <dbReference type="Proteomes" id="UP000669317"/>
    </source>
</evidence>
<dbReference type="SUPFAM" id="SSF53659">
    <property type="entry name" value="Isocitrate/Isopropylmalate dehydrogenase-like"/>
    <property type="match status" value="1"/>
</dbReference>
<gene>
    <name evidence="5" type="primary">pdxA</name>
    <name evidence="5" type="ORF">BRAD3257_5159</name>
    <name evidence="4" type="ORF">JWS04_03205</name>
</gene>
<dbReference type="Proteomes" id="UP000669317">
    <property type="component" value="Unassembled WGS sequence"/>
</dbReference>
<evidence type="ECO:0000313" key="6">
    <source>
        <dbReference type="Proteomes" id="UP000246085"/>
    </source>
</evidence>
<dbReference type="OrthoDB" id="9801783at2"/>
<organism evidence="5 6">
    <name type="scientific">Bradyrhizobium vignae</name>
    <dbReference type="NCBI Taxonomy" id="1549949"/>
    <lineage>
        <taxon>Bacteria</taxon>
        <taxon>Pseudomonadati</taxon>
        <taxon>Pseudomonadota</taxon>
        <taxon>Alphaproteobacteria</taxon>
        <taxon>Hyphomicrobiales</taxon>
        <taxon>Nitrobacteraceae</taxon>
        <taxon>Bradyrhizobium</taxon>
    </lineage>
</organism>
<dbReference type="PANTHER" id="PTHR30004:SF6">
    <property type="entry name" value="D-THREONATE 4-PHOSPHATE DEHYDROGENASE"/>
    <property type="match status" value="1"/>
</dbReference>
<evidence type="ECO:0000313" key="4">
    <source>
        <dbReference type="EMBL" id="MBP0110120.1"/>
    </source>
</evidence>
<proteinExistence type="predicted"/>
<evidence type="ECO:0000256" key="1">
    <source>
        <dbReference type="ARBA" id="ARBA00022723"/>
    </source>
</evidence>
<dbReference type="GO" id="GO:0051287">
    <property type="term" value="F:NAD binding"/>
    <property type="evidence" value="ECO:0007669"/>
    <property type="project" value="InterPro"/>
</dbReference>
<reference evidence="4 7" key="2">
    <citation type="submission" date="2021-03" db="EMBL/GenBank/DDBJ databases">
        <title>Genome Sequence of Bradyrhizobium vignae strain ISRA400.</title>
        <authorList>
            <person name="Tisa L.S."/>
            <person name="Svistoonoff S."/>
            <person name="Hocher V."/>
            <person name="Fall S."/>
            <person name="Zaiya A."/>
            <person name="Naing D."/>
            <person name="Niang N."/>
            <person name="Diouf A."/>
            <person name="Dasylva M.C."/>
            <person name="Toure O."/>
            <person name="Gueye M."/>
            <person name="Gully D."/>
            <person name="Tisseyre P."/>
            <person name="Simpson S."/>
            <person name="Morris K."/>
            <person name="Thomas W.K."/>
        </authorList>
    </citation>
    <scope>NUCLEOTIDE SEQUENCE [LARGE SCALE GENOMIC DNA]</scope>
    <source>
        <strain evidence="4 7">ISRA400</strain>
    </source>
</reference>
<dbReference type="GO" id="GO:0046872">
    <property type="term" value="F:metal ion binding"/>
    <property type="evidence" value="ECO:0007669"/>
    <property type="project" value="UniProtKB-KW"/>
</dbReference>
<dbReference type="Proteomes" id="UP000246085">
    <property type="component" value="Chromosome BRAD3257"/>
</dbReference>
<evidence type="ECO:0000313" key="5">
    <source>
        <dbReference type="EMBL" id="SPP96115.1"/>
    </source>
</evidence>
<dbReference type="InterPro" id="IPR005255">
    <property type="entry name" value="PdxA_fam"/>
</dbReference>
<dbReference type="RefSeq" id="WP_122403767.1">
    <property type="nucleotide sequence ID" value="NZ_JAGIKT010000004.1"/>
</dbReference>
<dbReference type="Pfam" id="PF04166">
    <property type="entry name" value="PdxA"/>
    <property type="match status" value="1"/>
</dbReference>
<dbReference type="EC" id="1.1.1.262" evidence="4 5"/>
<reference evidence="5 6" key="1">
    <citation type="submission" date="2018-03" db="EMBL/GenBank/DDBJ databases">
        <authorList>
            <person name="Gully D."/>
        </authorList>
    </citation>
    <scope>NUCLEOTIDE SEQUENCE [LARGE SCALE GENOMIC DNA]</scope>
    <source>
        <strain evidence="5">ORS3257</strain>
    </source>
</reference>
<protein>
    <submittedName>
        <fullName evidence="5">4-hydroxythreonine-4-phosphate dehydrogenase 1</fullName>
        <ecNumber evidence="4 5">1.1.1.262</ecNumber>
    </submittedName>
    <submittedName>
        <fullName evidence="4">4-hydroxythreonine-4-phosphate dehydrogenase PdxA</fullName>
    </submittedName>
</protein>
<accession>A0A4Q0R4X3</accession>
<accession>A0A2U3Q3X0</accession>
<keyword evidence="2 5" id="KW-0560">Oxidoreductase</keyword>
<dbReference type="GO" id="GO:0050570">
    <property type="term" value="F:4-hydroxythreonine-4-phosphate dehydrogenase activity"/>
    <property type="evidence" value="ECO:0007669"/>
    <property type="project" value="UniProtKB-EC"/>
</dbReference>
<dbReference type="AlphaFoldDB" id="A0A2U3Q3X0"/>
<dbReference type="EMBL" id="JAGIKT010000004">
    <property type="protein sequence ID" value="MBP0110120.1"/>
    <property type="molecule type" value="Genomic_DNA"/>
</dbReference>
<dbReference type="EMBL" id="LS398110">
    <property type="protein sequence ID" value="SPP96115.1"/>
    <property type="molecule type" value="Genomic_DNA"/>
</dbReference>
<dbReference type="KEGG" id="bvz:BRAD3257_5159"/>
<keyword evidence="3" id="KW-0520">NAD</keyword>
<dbReference type="NCBIfam" id="TIGR00557">
    <property type="entry name" value="pdxA"/>
    <property type="match status" value="1"/>
</dbReference>
<keyword evidence="7" id="KW-1185">Reference proteome</keyword>
<sequence length="345" mass="36223">MTSRHLAITMGDPAGIGPEIIVKACVGLKERIAKGDLRLLIIGSGAALDGAKSALGADVAIPEVTADDREWPDLCYLQADVEGDPIKPGVLSADGGRFAYKAIEQGVRLTQAGRTAAIVTAPLNKEALNKAGYHFPGHTEMLAHLTGVRGSVMLLAHGNMRVSHVSTHVALEDVPKRLTPERLRMVIDLTNDALRRLGIARPKIAIAALNPHAGEGGLFGRQDIDVSAPTIAKAVADGLDVVGPVPGDTIFVKLRAGQFDAAVAMYHDQGHIPVKLLGFQVDPATGRWQELSGVNITLGLPIIRTSVDHGTAFDIAGKGIANEHSLIEAIDYAERLAAGTSAAKS</sequence>
<name>A0A2U3Q3X0_9BRAD</name>